<evidence type="ECO:0000256" key="6">
    <source>
        <dbReference type="ARBA" id="ARBA00023029"/>
    </source>
</evidence>
<dbReference type="PRINTS" id="PR01550">
    <property type="entry name" value="TOP6AFAMILY"/>
</dbReference>
<keyword evidence="8 9" id="KW-0413">Isomerase</keyword>
<feature type="active site" description="O-(5'-phospho-DNA)-tyrosine intermediate" evidence="10">
    <location>
        <position position="157"/>
    </location>
</feature>
<comment type="catalytic activity">
    <reaction evidence="1 9 10">
        <text>ATP-dependent breakage, passage and rejoining of double-stranded DNA.</text>
        <dbReference type="EC" id="5.6.2.2"/>
    </reaction>
</comment>
<dbReference type="InterPro" id="IPR013049">
    <property type="entry name" value="Spo11/TopoVI_A_N"/>
</dbReference>
<evidence type="ECO:0000256" key="4">
    <source>
        <dbReference type="ARBA" id="ARBA00022723"/>
    </source>
</evidence>
<evidence type="ECO:0000256" key="2">
    <source>
        <dbReference type="ARBA" id="ARBA00001946"/>
    </source>
</evidence>
<evidence type="ECO:0000313" key="14">
    <source>
        <dbReference type="Proteomes" id="UP001244341"/>
    </source>
</evidence>
<organism evidence="13 14">
    <name type="scientific">Tetradesmus obliquus</name>
    <name type="common">Green alga</name>
    <name type="synonym">Acutodesmus obliquus</name>
    <dbReference type="NCBI Taxonomy" id="3088"/>
    <lineage>
        <taxon>Eukaryota</taxon>
        <taxon>Viridiplantae</taxon>
        <taxon>Chlorophyta</taxon>
        <taxon>core chlorophytes</taxon>
        <taxon>Chlorophyceae</taxon>
        <taxon>CS clade</taxon>
        <taxon>Sphaeropleales</taxon>
        <taxon>Scenedesmaceae</taxon>
        <taxon>Tetradesmus</taxon>
    </lineage>
</organism>
<evidence type="ECO:0000256" key="1">
    <source>
        <dbReference type="ARBA" id="ARBA00000185"/>
    </source>
</evidence>
<dbReference type="PANTHER" id="PTHR10848:SF4">
    <property type="entry name" value="DNA TOPOISOMERASE 6 SUBUNIT A"/>
    <property type="match status" value="1"/>
</dbReference>
<dbReference type="PRINTS" id="PR01552">
    <property type="entry name" value="TPISMRASE6A"/>
</dbReference>
<dbReference type="InterPro" id="IPR036078">
    <property type="entry name" value="Spo11/TopoVI_A_sf"/>
</dbReference>
<evidence type="ECO:0000256" key="5">
    <source>
        <dbReference type="ARBA" id="ARBA00022842"/>
    </source>
</evidence>
<dbReference type="InterPro" id="IPR004085">
    <property type="entry name" value="TopoVI_A"/>
</dbReference>
<dbReference type="HAMAP" id="MF_00132">
    <property type="entry name" value="Top6A"/>
    <property type="match status" value="1"/>
</dbReference>
<dbReference type="EMBL" id="CP126215">
    <property type="protein sequence ID" value="WIA17428.1"/>
    <property type="molecule type" value="Genomic_DNA"/>
</dbReference>
<comment type="subunit">
    <text evidence="9">Homodimer. Heterotetramer of two TOP6A and two TOP6B subunits.</text>
</comment>
<dbReference type="Gene3D" id="1.10.10.10">
    <property type="entry name" value="Winged helix-like DNA-binding domain superfamily/Winged helix DNA-binding domain"/>
    <property type="match status" value="1"/>
</dbReference>
<dbReference type="Pfam" id="PF21180">
    <property type="entry name" value="TOP6A-Spo11_Toprim"/>
    <property type="match status" value="1"/>
</dbReference>
<evidence type="ECO:0000256" key="8">
    <source>
        <dbReference type="ARBA" id="ARBA00023235"/>
    </source>
</evidence>
<gene>
    <name evidence="9" type="primary">TOP6A</name>
    <name evidence="13" type="ORF">OEZ85_014279</name>
</gene>
<comment type="function">
    <text evidence="9">Component of the DNA topoisomerase VI involved in chromatin organization and progression of endoreduplication cycles. Relaxes both positive and negative superturns and exhibits a strong decatenase activity.</text>
</comment>
<reference evidence="13 14" key="1">
    <citation type="submission" date="2023-05" db="EMBL/GenBank/DDBJ databases">
        <title>A 100% complete, gapless, phased diploid assembly of the Scenedesmus obliquus UTEX 3031 genome.</title>
        <authorList>
            <person name="Biondi T.C."/>
            <person name="Hanschen E.R."/>
            <person name="Kwon T."/>
            <person name="Eng W."/>
            <person name="Kruse C.P.S."/>
            <person name="Koehler S.I."/>
            <person name="Kunde Y."/>
            <person name="Gleasner C.D."/>
            <person name="You Mak K.T."/>
            <person name="Polle J."/>
            <person name="Hovde B.T."/>
            <person name="Starkenburg S.R."/>
        </authorList>
    </citation>
    <scope>NUCLEOTIDE SEQUENCE [LARGE SCALE GENOMIC DNA]</scope>
    <source>
        <strain evidence="13 14">DOE0152z</strain>
    </source>
</reference>
<keyword evidence="4 9" id="KW-0479">Metal-binding</keyword>
<keyword evidence="14" id="KW-1185">Reference proteome</keyword>
<keyword evidence="9" id="KW-0539">Nucleus</keyword>
<dbReference type="InterPro" id="IPR034136">
    <property type="entry name" value="TOPRIM_Topo6A/Spo11"/>
</dbReference>
<comment type="subcellular location">
    <subcellularLocation>
        <location evidence="9">Nucleus</location>
    </subcellularLocation>
</comment>
<feature type="binding site" evidence="9">
    <location>
        <position position="261"/>
    </location>
    <ligand>
        <name>Mg(2+)</name>
        <dbReference type="ChEBI" id="CHEBI:18420"/>
    </ligand>
</feature>
<evidence type="ECO:0000256" key="10">
    <source>
        <dbReference type="PROSITE-ProRule" id="PRU01385"/>
    </source>
</evidence>
<dbReference type="EC" id="5.6.2.2" evidence="9"/>
<dbReference type="CDD" id="cd00223">
    <property type="entry name" value="TOPRIM_TopoIIB_SPO"/>
    <property type="match status" value="1"/>
</dbReference>
<keyword evidence="7 9" id="KW-0238">DNA-binding</keyword>
<dbReference type="Gene3D" id="3.40.1360.10">
    <property type="match status" value="1"/>
</dbReference>
<evidence type="ECO:0000256" key="7">
    <source>
        <dbReference type="ARBA" id="ARBA00023125"/>
    </source>
</evidence>
<feature type="domain" description="Spo11/DNA topoisomerase VI subunit A N-terminal" evidence="11">
    <location>
        <begin position="128"/>
        <end position="189"/>
    </location>
</feature>
<comment type="cofactor">
    <cofactor evidence="2 9">
        <name>Mg(2+)</name>
        <dbReference type="ChEBI" id="CHEBI:18420"/>
    </cofactor>
</comment>
<dbReference type="InterPro" id="IPR002815">
    <property type="entry name" value="Spo11/TopoVI_A"/>
</dbReference>
<dbReference type="PROSITE" id="PS52041">
    <property type="entry name" value="TOPO_IIB"/>
    <property type="match status" value="1"/>
</dbReference>
<evidence type="ECO:0000256" key="3">
    <source>
        <dbReference type="ARBA" id="ARBA00006559"/>
    </source>
</evidence>
<feature type="binding site" evidence="9">
    <location>
        <position position="313"/>
    </location>
    <ligand>
        <name>Mg(2+)</name>
        <dbReference type="ChEBI" id="CHEBI:18420"/>
    </ligand>
</feature>
<dbReference type="Proteomes" id="UP001244341">
    <property type="component" value="Chromosome 8b"/>
</dbReference>
<feature type="domain" description="Topoisomerase 6 subunit A/Spo11 TOPRIM" evidence="12">
    <location>
        <begin position="256"/>
        <end position="426"/>
    </location>
</feature>
<keyword evidence="5 9" id="KW-0460">Magnesium</keyword>
<dbReference type="PANTHER" id="PTHR10848">
    <property type="entry name" value="MEIOTIC RECOMBINATION PROTEIN SPO11"/>
    <property type="match status" value="1"/>
</dbReference>
<comment type="similarity">
    <text evidence="3 9 10">Belongs to the TOP6A family.</text>
</comment>
<protein>
    <recommendedName>
        <fullName evidence="9">DNA topoisomerase 6 subunit A</fullName>
        <ecNumber evidence="9">5.6.2.2</ecNumber>
    </recommendedName>
</protein>
<dbReference type="InterPro" id="IPR036388">
    <property type="entry name" value="WH-like_DNA-bd_sf"/>
</dbReference>
<evidence type="ECO:0000313" key="13">
    <source>
        <dbReference type="EMBL" id="WIA17428.1"/>
    </source>
</evidence>
<sequence>MSKAGTSKRAGEDINKQQKKIKNIDEVLKLVKKLAEQGRKNTTAERSLAELDLAHSVREVVDKDADAVLDEIETTMLEVAQSILAGNGYSFDIPSRAKGNQLYVPELDRIVLKDTVSKRPFASSQACRKTAITTRILGLVHELCNKQINVTKRDLFYTDVKLFEDQRESDAVLDDLSCMLGCTRSSLHVVASEKGVVVGRPPFTGGLVASEKGVVVGRLTFTEDGDHIDCRRMGVGGKAIPPNISKVSNIASDALFILLVEKDAAFMRLAEDRFYNDYPSIIITAKGQPDVATRLFLRKLKLSLKIPVLALVDSDPYGLKILSVYMKGSMNMSYDSSNLTTPDIKWLGVRPSDLDRFNIPAQCRLAMTDEDLKTGRKLLEEDFIKANPAWVAELELMLKKKEKAEIQALSSFGFQYLSQVYLPLKLQEGDWI</sequence>
<evidence type="ECO:0000259" key="12">
    <source>
        <dbReference type="Pfam" id="PF21180"/>
    </source>
</evidence>
<dbReference type="Pfam" id="PF04406">
    <property type="entry name" value="TP6A_N"/>
    <property type="match status" value="1"/>
</dbReference>
<evidence type="ECO:0000259" key="11">
    <source>
        <dbReference type="Pfam" id="PF04406"/>
    </source>
</evidence>
<feature type="active site" description="Nucleophile" evidence="9">
    <location>
        <position position="157"/>
    </location>
</feature>
<keyword evidence="9" id="KW-0547">Nucleotide-binding</keyword>
<dbReference type="SUPFAM" id="SSF56726">
    <property type="entry name" value="DNA topoisomerase IV, alpha subunit"/>
    <property type="match status" value="1"/>
</dbReference>
<evidence type="ECO:0000256" key="9">
    <source>
        <dbReference type="HAMAP-Rule" id="MF_03164"/>
    </source>
</evidence>
<accession>A0ABY8U7I0</accession>
<name>A0ABY8U7I0_TETOB</name>
<proteinExistence type="inferred from homology"/>
<keyword evidence="6 9" id="KW-0799">Topoisomerase</keyword>